<dbReference type="AlphaFoldDB" id="A0AAE3FY48"/>
<name>A0AAE3FY48_9EURY</name>
<gene>
    <name evidence="1" type="ORF">AArcSt2_12225</name>
</gene>
<evidence type="ECO:0000313" key="1">
    <source>
        <dbReference type="EMBL" id="MCL9817712.1"/>
    </source>
</evidence>
<dbReference type="Pfam" id="PF19104">
    <property type="entry name" value="DUF5791"/>
    <property type="match status" value="1"/>
</dbReference>
<dbReference type="RefSeq" id="WP_250585002.1">
    <property type="nucleotide sequence ID" value="NZ_JAKRVX010000005.1"/>
</dbReference>
<reference evidence="1" key="2">
    <citation type="submission" date="2022-02" db="EMBL/GenBank/DDBJ databases">
        <authorList>
            <person name="Elcheninov A.G."/>
            <person name="Sorokin D.Y."/>
            <person name="Kublanov I.V."/>
        </authorList>
    </citation>
    <scope>NUCLEOTIDE SEQUENCE</scope>
    <source>
        <strain evidence="1">AArc-St2</strain>
    </source>
</reference>
<evidence type="ECO:0000313" key="2">
    <source>
        <dbReference type="Proteomes" id="UP001203207"/>
    </source>
</evidence>
<reference evidence="1" key="1">
    <citation type="journal article" date="2022" name="Syst. Appl. Microbiol.">
        <title>Natronocalculus amylovorans gen. nov., sp. nov., and Natranaeroarchaeum aerophilus sp. nov., dominant culturable amylolytic natronoarchaea from hypersaline soda lakes in southwestern Siberia.</title>
        <authorList>
            <person name="Sorokin D.Y."/>
            <person name="Elcheninov A.G."/>
            <person name="Khizhniak T.V."/>
            <person name="Koenen M."/>
            <person name="Bale N.J."/>
            <person name="Damste J.S.S."/>
            <person name="Kublanov I.V."/>
        </authorList>
    </citation>
    <scope>NUCLEOTIDE SEQUENCE</scope>
    <source>
        <strain evidence="1">AArc-St2</strain>
    </source>
</reference>
<dbReference type="Proteomes" id="UP001203207">
    <property type="component" value="Unassembled WGS sequence"/>
</dbReference>
<comment type="caution">
    <text evidence="1">The sequence shown here is derived from an EMBL/GenBank/DDBJ whole genome shotgun (WGS) entry which is preliminary data.</text>
</comment>
<dbReference type="EMBL" id="JAKRVX010000005">
    <property type="protein sequence ID" value="MCL9817712.1"/>
    <property type="molecule type" value="Genomic_DNA"/>
</dbReference>
<dbReference type="InterPro" id="IPR043809">
    <property type="entry name" value="DUF5791"/>
</dbReference>
<sequence length="142" mass="15026">MLYDAVDEPELASPESLLTAYYTQLRTVIDTVGVSVVANESGVSAETIDAIAAGETPRVTTEDAAAILAVSDTHPETEAIVYELRDHLLMGMTAGILSVDAIAAKIEVDLTGQEVQQALEGRTEMTLEALAAIQHVIETANN</sequence>
<accession>A0AAE3FY48</accession>
<organism evidence="1 2">
    <name type="scientific">Natronocalculus amylovorans</name>
    <dbReference type="NCBI Taxonomy" id="2917812"/>
    <lineage>
        <taxon>Archaea</taxon>
        <taxon>Methanobacteriati</taxon>
        <taxon>Methanobacteriota</taxon>
        <taxon>Stenosarchaea group</taxon>
        <taxon>Halobacteria</taxon>
        <taxon>Halobacteriales</taxon>
        <taxon>Haloferacaceae</taxon>
        <taxon>Natronocalculus</taxon>
    </lineage>
</organism>
<protein>
    <submittedName>
        <fullName evidence="1">DUF5791 family protein</fullName>
    </submittedName>
</protein>
<keyword evidence="2" id="KW-1185">Reference proteome</keyword>
<proteinExistence type="predicted"/>